<organism evidence="5 6">
    <name type="scientific">Echinicola jeungdonensis</name>
    <dbReference type="NCBI Taxonomy" id="709343"/>
    <lineage>
        <taxon>Bacteria</taxon>
        <taxon>Pseudomonadati</taxon>
        <taxon>Bacteroidota</taxon>
        <taxon>Cytophagia</taxon>
        <taxon>Cytophagales</taxon>
        <taxon>Cyclobacteriaceae</taxon>
        <taxon>Echinicola</taxon>
    </lineage>
</organism>
<sequence length="578" mass="64124">MISFEPCTSVKLKHELGFSHAIVFDITNACAGLFTGIYIINTLLKSGAISRGMVASGENLTHVTNTAQKEIESFMDSRLACLTLGDAGAALILEQSESKETGFHEIELQTFGRYSEYCIVNVSQNGGWIMQTDAVNLTEVGIKSGAQQSIQLLQKAGWLPDRFQHLILHQTSKTSLKSARDEINKIFNHSILNDQNTINNLENRGNTASTSHFIALSDQIRNNKIKSGDKVIFGITASGLTTGTALYTFDDLPNRLNHKKLSQNIEHTKNLIHSSKIDKLQNIRIGIEKVGTVTDEVPQSKDSLELLQNAAENCLIKSSYQKNDIGLLIHSGVYRSGYILEPAYATLLSGRLNMNATFLNPNNKKTLAFDIFNGSLGFLNACFVAQHMIGMGKCQQAMIVATEYENNANQFPDKLLGVRTTASATIMHTPSNNNTGFSNFSFLYKTSYLNSYSTYCSTAEVYPYLHIKKDPDLEQKYIDNIYECIEDLLEKEGLFIDQIKWIFPPQISFDFIVNLSQQLNLPLEKFIDVVQSGPDLFSSSIPIAFEYAQEKHLIKEGDIGLMIAAGSGIQVGAAIYHF</sequence>
<keyword evidence="6" id="KW-1185">Reference proteome</keyword>
<name>A0ABV5J4Z2_9BACT</name>
<accession>A0ABV5J4Z2</accession>
<feature type="domain" description="Beta-ketoacyl-[acyl-carrier-protein] synthase III C-terminal" evidence="3">
    <location>
        <begin position="489"/>
        <end position="577"/>
    </location>
</feature>
<dbReference type="RefSeq" id="WP_379945360.1">
    <property type="nucleotide sequence ID" value="NZ_JBHMEW010000037.1"/>
</dbReference>
<dbReference type="Gene3D" id="3.40.47.10">
    <property type="match status" value="4"/>
</dbReference>
<evidence type="ECO:0000256" key="1">
    <source>
        <dbReference type="ARBA" id="ARBA00022679"/>
    </source>
</evidence>
<reference evidence="5 6" key="1">
    <citation type="submission" date="2024-09" db="EMBL/GenBank/DDBJ databases">
        <authorList>
            <person name="Sun Q."/>
            <person name="Mori K."/>
        </authorList>
    </citation>
    <scope>NUCLEOTIDE SEQUENCE [LARGE SCALE GENOMIC DNA]</scope>
    <source>
        <strain evidence="5 6">CECT 7682</strain>
    </source>
</reference>
<dbReference type="InterPro" id="IPR013747">
    <property type="entry name" value="ACP_syn_III_C"/>
</dbReference>
<dbReference type="Pfam" id="PF08541">
    <property type="entry name" value="ACP_syn_III_C"/>
    <property type="match status" value="2"/>
</dbReference>
<dbReference type="SUPFAM" id="SSF53901">
    <property type="entry name" value="Thiolase-like"/>
    <property type="match status" value="3"/>
</dbReference>
<gene>
    <name evidence="5" type="ORF">ACFFUR_04315</name>
</gene>
<dbReference type="Pfam" id="PF08545">
    <property type="entry name" value="ACP_syn_III"/>
    <property type="match status" value="1"/>
</dbReference>
<protein>
    <submittedName>
        <fullName evidence="5">3-oxoacyl-[acyl-carrier-protein] synthase III C-terminal domain-containing protein</fullName>
    </submittedName>
</protein>
<keyword evidence="1" id="KW-0808">Transferase</keyword>
<dbReference type="PANTHER" id="PTHR34069:SF2">
    <property type="entry name" value="BETA-KETOACYL-[ACYL-CARRIER-PROTEIN] SYNTHASE III"/>
    <property type="match status" value="1"/>
</dbReference>
<dbReference type="Proteomes" id="UP001589654">
    <property type="component" value="Unassembled WGS sequence"/>
</dbReference>
<evidence type="ECO:0000313" key="6">
    <source>
        <dbReference type="Proteomes" id="UP001589654"/>
    </source>
</evidence>
<keyword evidence="2" id="KW-0012">Acyltransferase</keyword>
<dbReference type="PANTHER" id="PTHR34069">
    <property type="entry name" value="3-OXOACYL-[ACYL-CARRIER-PROTEIN] SYNTHASE 3"/>
    <property type="match status" value="1"/>
</dbReference>
<evidence type="ECO:0000256" key="2">
    <source>
        <dbReference type="ARBA" id="ARBA00023315"/>
    </source>
</evidence>
<dbReference type="EMBL" id="JBHMEW010000037">
    <property type="protein sequence ID" value="MFB9211019.1"/>
    <property type="molecule type" value="Genomic_DNA"/>
</dbReference>
<dbReference type="InterPro" id="IPR016039">
    <property type="entry name" value="Thiolase-like"/>
</dbReference>
<evidence type="ECO:0000259" key="3">
    <source>
        <dbReference type="Pfam" id="PF08541"/>
    </source>
</evidence>
<evidence type="ECO:0000313" key="5">
    <source>
        <dbReference type="EMBL" id="MFB9211019.1"/>
    </source>
</evidence>
<feature type="domain" description="Beta-ketoacyl-[acyl-carrier-protein] synthase III N-terminal" evidence="4">
    <location>
        <begin position="24"/>
        <end position="110"/>
    </location>
</feature>
<dbReference type="InterPro" id="IPR013751">
    <property type="entry name" value="ACP_syn_III_N"/>
</dbReference>
<comment type="caution">
    <text evidence="5">The sequence shown here is derived from an EMBL/GenBank/DDBJ whole genome shotgun (WGS) entry which is preliminary data.</text>
</comment>
<feature type="domain" description="Beta-ketoacyl-[acyl-carrier-protein] synthase III C-terminal" evidence="3">
    <location>
        <begin position="153"/>
        <end position="248"/>
    </location>
</feature>
<evidence type="ECO:0000259" key="4">
    <source>
        <dbReference type="Pfam" id="PF08545"/>
    </source>
</evidence>
<proteinExistence type="predicted"/>